<dbReference type="InterPro" id="IPR024909">
    <property type="entry name" value="Cys-tRNA/MSH_ligase"/>
</dbReference>
<dbReference type="AlphaFoldDB" id="A0A815DE17"/>
<evidence type="ECO:0000256" key="10">
    <source>
        <dbReference type="ARBA" id="ARBA00031499"/>
    </source>
</evidence>
<gene>
    <name evidence="14" type="ORF">EDS130_LOCUS30295</name>
</gene>
<evidence type="ECO:0000256" key="4">
    <source>
        <dbReference type="ARBA" id="ARBA00022723"/>
    </source>
</evidence>
<dbReference type="OrthoDB" id="438179at2759"/>
<feature type="compositionally biased region" description="Low complexity" evidence="12">
    <location>
        <begin position="692"/>
        <end position="706"/>
    </location>
</feature>
<keyword evidence="9" id="KW-0030">Aminoacyl-tRNA synthetase</keyword>
<dbReference type="InterPro" id="IPR009080">
    <property type="entry name" value="tRNAsynth_Ia_anticodon-bd"/>
</dbReference>
<accession>A0A815DE17</accession>
<dbReference type="Gene3D" id="3.40.50.620">
    <property type="entry name" value="HUPs"/>
    <property type="match status" value="1"/>
</dbReference>
<evidence type="ECO:0000256" key="1">
    <source>
        <dbReference type="ARBA" id="ARBA00001947"/>
    </source>
</evidence>
<dbReference type="HAMAP" id="MF_00041">
    <property type="entry name" value="Cys_tRNA_synth"/>
    <property type="match status" value="1"/>
</dbReference>
<dbReference type="Proteomes" id="UP000663852">
    <property type="component" value="Unassembled WGS sequence"/>
</dbReference>
<evidence type="ECO:0000256" key="5">
    <source>
        <dbReference type="ARBA" id="ARBA00022741"/>
    </source>
</evidence>
<evidence type="ECO:0000256" key="9">
    <source>
        <dbReference type="ARBA" id="ARBA00023146"/>
    </source>
</evidence>
<keyword evidence="8" id="KW-0648">Protein biosynthesis</keyword>
<evidence type="ECO:0000313" key="14">
    <source>
        <dbReference type="EMBL" id="CAF1295059.1"/>
    </source>
</evidence>
<keyword evidence="6" id="KW-0862">Zinc</keyword>
<dbReference type="InterPro" id="IPR032678">
    <property type="entry name" value="tRNA-synt_1_cat_dom"/>
</dbReference>
<protein>
    <recommendedName>
        <fullName evidence="11">Cysteine--tRNA ligase, cytoplasmic</fullName>
        <ecNumber evidence="2">6.1.1.16</ecNumber>
    </recommendedName>
    <alternativeName>
        <fullName evidence="10">Cysteinyl-tRNA synthetase</fullName>
    </alternativeName>
</protein>
<dbReference type="EMBL" id="CAJNOJ010000211">
    <property type="protein sequence ID" value="CAF1295059.1"/>
    <property type="molecule type" value="Genomic_DNA"/>
</dbReference>
<dbReference type="GO" id="GO:0005737">
    <property type="term" value="C:cytoplasm"/>
    <property type="evidence" value="ECO:0007669"/>
    <property type="project" value="TreeGrafter"/>
</dbReference>
<dbReference type="CDD" id="cd00672">
    <property type="entry name" value="CysRS_core"/>
    <property type="match status" value="1"/>
</dbReference>
<keyword evidence="4" id="KW-0479">Metal-binding</keyword>
<evidence type="ECO:0000256" key="8">
    <source>
        <dbReference type="ARBA" id="ARBA00022917"/>
    </source>
</evidence>
<dbReference type="EC" id="6.1.1.16" evidence="2"/>
<dbReference type="InterPro" id="IPR014729">
    <property type="entry name" value="Rossmann-like_a/b/a_fold"/>
</dbReference>
<dbReference type="GO" id="GO:0006423">
    <property type="term" value="P:cysteinyl-tRNA aminoacylation"/>
    <property type="evidence" value="ECO:0007669"/>
    <property type="project" value="InterPro"/>
</dbReference>
<evidence type="ECO:0000256" key="3">
    <source>
        <dbReference type="ARBA" id="ARBA00022598"/>
    </source>
</evidence>
<sequence>MCTTNKQSAVWKRPEGSEEARLHLYNSFTKKKELFVPINGNEVRWYICGPTVYDVSHMGHARSYISFDIIRRVMSDYFGYDVFFCMNVTDIDDKIIKRAREKYLFKKYMEDGSLSLEKIHEDCQSAFKHVKDVRSRENDKDKQGMYDKQIESVEKAFQNLHLVSDDEAKRKKLFEDCRDILPSYLDSIYSHVTNPLDNEVFLDLARHYETEFHVDMARLNILPAHVLTRVSEYVPEIIQFIEKIIANGYAYESNSSVYFDTIKFHKQHAYAKLEPDRMGDLAALSEGEGALTVTENTQKEKRNDCDFVLWKKSKQGEPVWQSPWGLGRPGWHIECSVMASAILGPEFDIHTGGIDLKFPHHDNEIAQSEAYFDSDNWVNYFLHSGHLTIQGCKMSKSLKNFITIQQALESYTSRQIRLLFLLHSWASTLDYSNHGMEKALTYEKMLSEFFLNIKTHLRSIKQMNHSNAYTKFEKHDAELNERFSTFKKQIHLALCDSIDTPTAMENVRLLVSATNIYMNSTTTTPNRLLLRNIAMYITRLINIFGLNGSGSGAEEIGFARSGDQQASAVNVEDIAMPYVEQFALFRDAVRTQAIAVKNTEILTLCDHVRNEVLPELGVRLEDRTGSNQATIKFCDPQVLREEREKALLAEKNKQEEKERRKIQQQLDKEAKEAKKKAAKEKKNPDAKNASQTTTNGDGTAAAAAAEATANVKKNVIPNLPVHVFLPANYNLYNAFVLQ</sequence>
<keyword evidence="3" id="KW-0436">Ligase</keyword>
<dbReference type="InterPro" id="IPR015803">
    <property type="entry name" value="Cys-tRNA-ligase"/>
</dbReference>
<dbReference type="GO" id="GO:0004817">
    <property type="term" value="F:cysteine-tRNA ligase activity"/>
    <property type="evidence" value="ECO:0007669"/>
    <property type="project" value="UniProtKB-EC"/>
</dbReference>
<dbReference type="SUPFAM" id="SSF52374">
    <property type="entry name" value="Nucleotidylyl transferase"/>
    <property type="match status" value="1"/>
</dbReference>
<keyword evidence="5" id="KW-0547">Nucleotide-binding</keyword>
<evidence type="ECO:0000256" key="7">
    <source>
        <dbReference type="ARBA" id="ARBA00022840"/>
    </source>
</evidence>
<evidence type="ECO:0000256" key="6">
    <source>
        <dbReference type="ARBA" id="ARBA00022833"/>
    </source>
</evidence>
<feature type="compositionally biased region" description="Basic and acidic residues" evidence="12">
    <location>
        <begin position="650"/>
        <end position="672"/>
    </location>
</feature>
<evidence type="ECO:0000256" key="11">
    <source>
        <dbReference type="ARBA" id="ARBA00039362"/>
    </source>
</evidence>
<evidence type="ECO:0000259" key="13">
    <source>
        <dbReference type="Pfam" id="PF01406"/>
    </source>
</evidence>
<organism evidence="14 15">
    <name type="scientific">Adineta ricciae</name>
    <name type="common">Rotifer</name>
    <dbReference type="NCBI Taxonomy" id="249248"/>
    <lineage>
        <taxon>Eukaryota</taxon>
        <taxon>Metazoa</taxon>
        <taxon>Spiralia</taxon>
        <taxon>Gnathifera</taxon>
        <taxon>Rotifera</taxon>
        <taxon>Eurotatoria</taxon>
        <taxon>Bdelloidea</taxon>
        <taxon>Adinetida</taxon>
        <taxon>Adinetidae</taxon>
        <taxon>Adineta</taxon>
    </lineage>
</organism>
<dbReference type="PANTHER" id="PTHR10890:SF3">
    <property type="entry name" value="CYSTEINE--TRNA LIGASE, CYTOPLASMIC"/>
    <property type="match status" value="1"/>
</dbReference>
<evidence type="ECO:0000256" key="2">
    <source>
        <dbReference type="ARBA" id="ARBA00012832"/>
    </source>
</evidence>
<keyword evidence="7" id="KW-0067">ATP-binding</keyword>
<dbReference type="NCBIfam" id="TIGR00435">
    <property type="entry name" value="cysS"/>
    <property type="match status" value="1"/>
</dbReference>
<dbReference type="GO" id="GO:0005524">
    <property type="term" value="F:ATP binding"/>
    <property type="evidence" value="ECO:0007669"/>
    <property type="project" value="UniProtKB-KW"/>
</dbReference>
<dbReference type="Pfam" id="PF01406">
    <property type="entry name" value="tRNA-synt_1e"/>
    <property type="match status" value="1"/>
</dbReference>
<comment type="caution">
    <text evidence="14">The sequence shown here is derived from an EMBL/GenBank/DDBJ whole genome shotgun (WGS) entry which is preliminary data.</text>
</comment>
<feature type="region of interest" description="Disordered" evidence="12">
    <location>
        <begin position="650"/>
        <end position="706"/>
    </location>
</feature>
<evidence type="ECO:0000313" key="15">
    <source>
        <dbReference type="Proteomes" id="UP000663852"/>
    </source>
</evidence>
<dbReference type="GO" id="GO:0046872">
    <property type="term" value="F:metal ion binding"/>
    <property type="evidence" value="ECO:0007669"/>
    <property type="project" value="UniProtKB-KW"/>
</dbReference>
<comment type="cofactor">
    <cofactor evidence="1">
        <name>Zn(2+)</name>
        <dbReference type="ChEBI" id="CHEBI:29105"/>
    </cofactor>
</comment>
<dbReference type="PANTHER" id="PTHR10890">
    <property type="entry name" value="CYSTEINYL-TRNA SYNTHETASE"/>
    <property type="match status" value="1"/>
</dbReference>
<feature type="domain" description="tRNA synthetases class I catalytic" evidence="13">
    <location>
        <begin position="35"/>
        <end position="439"/>
    </location>
</feature>
<dbReference type="PRINTS" id="PR00983">
    <property type="entry name" value="TRNASYNTHCYS"/>
</dbReference>
<reference evidence="14" key="1">
    <citation type="submission" date="2021-02" db="EMBL/GenBank/DDBJ databases">
        <authorList>
            <person name="Nowell W R."/>
        </authorList>
    </citation>
    <scope>NUCLEOTIDE SEQUENCE</scope>
</reference>
<dbReference type="SUPFAM" id="SSF47323">
    <property type="entry name" value="Anticodon-binding domain of a subclass of class I aminoacyl-tRNA synthetases"/>
    <property type="match status" value="1"/>
</dbReference>
<name>A0A815DE17_ADIRI</name>
<proteinExistence type="inferred from homology"/>
<evidence type="ECO:0000256" key="12">
    <source>
        <dbReference type="SAM" id="MobiDB-lite"/>
    </source>
</evidence>